<dbReference type="Proteomes" id="UP000825729">
    <property type="component" value="Unassembled WGS sequence"/>
</dbReference>
<gene>
    <name evidence="2" type="ORF">H6P81_008763</name>
</gene>
<evidence type="ECO:0000256" key="1">
    <source>
        <dbReference type="SAM" id="Phobius"/>
    </source>
</evidence>
<keyword evidence="1" id="KW-0472">Membrane</keyword>
<keyword evidence="1" id="KW-0812">Transmembrane</keyword>
<accession>A0AAV7EJ50</accession>
<dbReference type="PANTHER" id="PTHR33287">
    <property type="entry name" value="OS03G0453550 PROTEIN"/>
    <property type="match status" value="1"/>
</dbReference>
<feature type="transmembrane region" description="Helical" evidence="1">
    <location>
        <begin position="78"/>
        <end position="99"/>
    </location>
</feature>
<keyword evidence="1" id="KW-1133">Transmembrane helix</keyword>
<sequence length="286" mass="33567">MAEHGDSHVIEIPVDGDILQLKPVETNDLSLIQHHPLMEISQSPGHLLLLKLWQRKEDKFNGRIARKETQMDNLKCEVFQLCCFFFAFHGFLLTFLFNASGHLQERAQRQWWIPFFLSLTTSLAIIFFVQLKLYRYHKFVKKLQRDRSDNRALVRCIQELRMKGASFDLSKEPLTTKRMKSSSVEIKWRPLLWLKSPRPTISMPILFCFKHSKTSQLIEIFERSQLDNTRVVRTALPMSSSVSLSHSHILQRLLWFKIFWAELPGPTGYDREPLFTDIKLLKSSLP</sequence>
<comment type="caution">
    <text evidence="2">The sequence shown here is derived from an EMBL/GenBank/DDBJ whole genome shotgun (WGS) entry which is preliminary data.</text>
</comment>
<protein>
    <submittedName>
        <fullName evidence="2">Uncharacterized protein</fullName>
    </submittedName>
</protein>
<keyword evidence="3" id="KW-1185">Reference proteome</keyword>
<feature type="transmembrane region" description="Helical" evidence="1">
    <location>
        <begin position="111"/>
        <end position="134"/>
    </location>
</feature>
<proteinExistence type="predicted"/>
<evidence type="ECO:0000313" key="3">
    <source>
        <dbReference type="Proteomes" id="UP000825729"/>
    </source>
</evidence>
<dbReference type="AlphaFoldDB" id="A0AAV7EJ50"/>
<evidence type="ECO:0000313" key="2">
    <source>
        <dbReference type="EMBL" id="KAG9448798.1"/>
    </source>
</evidence>
<reference evidence="2 3" key="1">
    <citation type="submission" date="2021-07" db="EMBL/GenBank/DDBJ databases">
        <title>The Aristolochia fimbriata genome: insights into angiosperm evolution, floral development and chemical biosynthesis.</title>
        <authorList>
            <person name="Jiao Y."/>
        </authorList>
    </citation>
    <scope>NUCLEOTIDE SEQUENCE [LARGE SCALE GENOMIC DNA]</scope>
    <source>
        <strain evidence="2">IBCAS-2021</strain>
        <tissue evidence="2">Leaf</tissue>
    </source>
</reference>
<organism evidence="2 3">
    <name type="scientific">Aristolochia fimbriata</name>
    <name type="common">White veined hardy Dutchman's pipe vine</name>
    <dbReference type="NCBI Taxonomy" id="158543"/>
    <lineage>
        <taxon>Eukaryota</taxon>
        <taxon>Viridiplantae</taxon>
        <taxon>Streptophyta</taxon>
        <taxon>Embryophyta</taxon>
        <taxon>Tracheophyta</taxon>
        <taxon>Spermatophyta</taxon>
        <taxon>Magnoliopsida</taxon>
        <taxon>Magnoliidae</taxon>
        <taxon>Piperales</taxon>
        <taxon>Aristolochiaceae</taxon>
        <taxon>Aristolochia</taxon>
    </lineage>
</organism>
<dbReference type="PANTHER" id="PTHR33287:SF3">
    <property type="entry name" value="OS03G0453550 PROTEIN"/>
    <property type="match status" value="1"/>
</dbReference>
<dbReference type="EMBL" id="JAINDJ010000004">
    <property type="protein sequence ID" value="KAG9448798.1"/>
    <property type="molecule type" value="Genomic_DNA"/>
</dbReference>
<name>A0AAV7EJ50_ARIFI</name>